<sequence length="34" mass="3727">MGNDDNHSDDMAMPPGTSRNDAPQLVFVDSVHKQ</sequence>
<reference evidence="2 3" key="1">
    <citation type="submission" date="2019-08" db="EMBL/GenBank/DDBJ databases">
        <authorList>
            <person name="Peeters C."/>
        </authorList>
    </citation>
    <scope>NUCLEOTIDE SEQUENCE [LARGE SCALE GENOMIC DNA]</scope>
    <source>
        <strain evidence="2 3">LMG 31013</strain>
    </source>
</reference>
<evidence type="ECO:0000313" key="3">
    <source>
        <dbReference type="Proteomes" id="UP000334380"/>
    </source>
</evidence>
<gene>
    <name evidence="2" type="ORF">PTE31013_03652</name>
</gene>
<evidence type="ECO:0000313" key="2">
    <source>
        <dbReference type="EMBL" id="VVE30704.1"/>
    </source>
</evidence>
<evidence type="ECO:0000256" key="1">
    <source>
        <dbReference type="SAM" id="MobiDB-lite"/>
    </source>
</evidence>
<accession>A0A5E4X342</accession>
<keyword evidence="3" id="KW-1185">Reference proteome</keyword>
<feature type="compositionally biased region" description="Basic and acidic residues" evidence="1">
    <location>
        <begin position="1"/>
        <end position="10"/>
    </location>
</feature>
<protein>
    <submittedName>
        <fullName evidence="2">Uncharacterized protein</fullName>
    </submittedName>
</protein>
<organism evidence="2 3">
    <name type="scientific">Pandoraea terrigena</name>
    <dbReference type="NCBI Taxonomy" id="2508292"/>
    <lineage>
        <taxon>Bacteria</taxon>
        <taxon>Pseudomonadati</taxon>
        <taxon>Pseudomonadota</taxon>
        <taxon>Betaproteobacteria</taxon>
        <taxon>Burkholderiales</taxon>
        <taxon>Burkholderiaceae</taxon>
        <taxon>Pandoraea</taxon>
    </lineage>
</organism>
<proteinExistence type="predicted"/>
<dbReference type="EMBL" id="CABPRU010000010">
    <property type="protein sequence ID" value="VVE30704.1"/>
    <property type="molecule type" value="Genomic_DNA"/>
</dbReference>
<feature type="region of interest" description="Disordered" evidence="1">
    <location>
        <begin position="1"/>
        <end position="34"/>
    </location>
</feature>
<dbReference type="AlphaFoldDB" id="A0A5E4X342"/>
<dbReference type="Proteomes" id="UP000334380">
    <property type="component" value="Unassembled WGS sequence"/>
</dbReference>
<name>A0A5E4X342_9BURK</name>